<gene>
    <name evidence="3" type="ORF">scyTo_0006044</name>
</gene>
<sequence length="264" mass="29706">MAACNSGSSSSLAAQVDKPKRSSNWTEVETSALIRIWNEYLSDLRTAKRNAKVYEKIAEEFFEATGISRDKDQIRTKVTNLTFQYRKLKATCGSVASSSYWPYYEAIHSMLTQFPGQDEISISESVLQIPSVSKSEAPSPPPKPTSLPNVSDDILISEGSSCESDLMENSSSFHSSQLRYGPPPIKKRKTSNAELHKKRIKLMESMLEEQKKISAAVEETNREVQRILDQQTLLLNQSLQLQKHMLHLLEKVVCQHGAKKPNVF</sequence>
<dbReference type="Proteomes" id="UP000288216">
    <property type="component" value="Unassembled WGS sequence"/>
</dbReference>
<feature type="domain" description="Myb/SANT-like DNA-binding" evidence="2">
    <location>
        <begin position="23"/>
        <end position="110"/>
    </location>
</feature>
<proteinExistence type="predicted"/>
<feature type="region of interest" description="Disordered" evidence="1">
    <location>
        <begin position="131"/>
        <end position="152"/>
    </location>
</feature>
<dbReference type="InterPro" id="IPR044822">
    <property type="entry name" value="Myb_DNA-bind_4"/>
</dbReference>
<protein>
    <recommendedName>
        <fullName evidence="2">Myb/SANT-like DNA-binding domain-containing protein</fullName>
    </recommendedName>
</protein>
<dbReference type="Pfam" id="PF13837">
    <property type="entry name" value="Myb_DNA-bind_4"/>
    <property type="match status" value="1"/>
</dbReference>
<dbReference type="STRING" id="75743.A0A401PF23"/>
<dbReference type="Gene3D" id="1.10.10.60">
    <property type="entry name" value="Homeodomain-like"/>
    <property type="match status" value="1"/>
</dbReference>
<dbReference type="AlphaFoldDB" id="A0A401PF23"/>
<evidence type="ECO:0000313" key="4">
    <source>
        <dbReference type="Proteomes" id="UP000288216"/>
    </source>
</evidence>
<feature type="region of interest" description="Disordered" evidence="1">
    <location>
        <begin position="164"/>
        <end position="193"/>
    </location>
</feature>
<dbReference type="PANTHER" id="PTHR22666:SF3">
    <property type="entry name" value="MYB_SANT-LIKE DNA-BINDING DOMAIN-CONTAINING PROTEIN 1"/>
    <property type="match status" value="1"/>
</dbReference>
<evidence type="ECO:0000256" key="1">
    <source>
        <dbReference type="SAM" id="MobiDB-lite"/>
    </source>
</evidence>
<name>A0A401PF23_SCYTO</name>
<dbReference type="EMBL" id="BFAA01001972">
    <property type="protein sequence ID" value="GCB71705.1"/>
    <property type="molecule type" value="Genomic_DNA"/>
</dbReference>
<evidence type="ECO:0000259" key="2">
    <source>
        <dbReference type="Pfam" id="PF13837"/>
    </source>
</evidence>
<dbReference type="OrthoDB" id="6081971at2759"/>
<dbReference type="GO" id="GO:0016604">
    <property type="term" value="C:nuclear body"/>
    <property type="evidence" value="ECO:0007669"/>
    <property type="project" value="TreeGrafter"/>
</dbReference>
<dbReference type="PANTHER" id="PTHR22666">
    <property type="entry name" value="MYB_SANT-LIKE DNA-BINDING DOMAIN-CONTAINING PROTEIN 1"/>
    <property type="match status" value="1"/>
</dbReference>
<dbReference type="OMA" id="FQFRRLK"/>
<evidence type="ECO:0000313" key="3">
    <source>
        <dbReference type="EMBL" id="GCB71705.1"/>
    </source>
</evidence>
<organism evidence="3 4">
    <name type="scientific">Scyliorhinus torazame</name>
    <name type="common">Cloudy catshark</name>
    <name type="synonym">Catulus torazame</name>
    <dbReference type="NCBI Taxonomy" id="75743"/>
    <lineage>
        <taxon>Eukaryota</taxon>
        <taxon>Metazoa</taxon>
        <taxon>Chordata</taxon>
        <taxon>Craniata</taxon>
        <taxon>Vertebrata</taxon>
        <taxon>Chondrichthyes</taxon>
        <taxon>Elasmobranchii</taxon>
        <taxon>Galeomorphii</taxon>
        <taxon>Galeoidea</taxon>
        <taxon>Carcharhiniformes</taxon>
        <taxon>Scyliorhinidae</taxon>
        <taxon>Scyliorhinus</taxon>
    </lineage>
</organism>
<keyword evidence="4" id="KW-1185">Reference proteome</keyword>
<feature type="compositionally biased region" description="Polar residues" evidence="1">
    <location>
        <begin position="164"/>
        <end position="178"/>
    </location>
</feature>
<accession>A0A401PF23</accession>
<reference evidence="3 4" key="1">
    <citation type="journal article" date="2018" name="Nat. Ecol. Evol.">
        <title>Shark genomes provide insights into elasmobranch evolution and the origin of vertebrates.</title>
        <authorList>
            <person name="Hara Y"/>
            <person name="Yamaguchi K"/>
            <person name="Onimaru K"/>
            <person name="Kadota M"/>
            <person name="Koyanagi M"/>
            <person name="Keeley SD"/>
            <person name="Tatsumi K"/>
            <person name="Tanaka K"/>
            <person name="Motone F"/>
            <person name="Kageyama Y"/>
            <person name="Nozu R"/>
            <person name="Adachi N"/>
            <person name="Nishimura O"/>
            <person name="Nakagawa R"/>
            <person name="Tanegashima C"/>
            <person name="Kiyatake I"/>
            <person name="Matsumoto R"/>
            <person name="Murakumo K"/>
            <person name="Nishida K"/>
            <person name="Terakita A"/>
            <person name="Kuratani S"/>
            <person name="Sato K"/>
            <person name="Hyodo S Kuraku.S."/>
        </authorList>
    </citation>
    <scope>NUCLEOTIDE SEQUENCE [LARGE SCALE GENOMIC DNA]</scope>
</reference>
<dbReference type="InterPro" id="IPR026095">
    <property type="entry name" value="Myb/SANT-like_DNA-bd_dom_prot"/>
</dbReference>
<dbReference type="GO" id="GO:0045893">
    <property type="term" value="P:positive regulation of DNA-templated transcription"/>
    <property type="evidence" value="ECO:0007669"/>
    <property type="project" value="TreeGrafter"/>
</dbReference>
<comment type="caution">
    <text evidence="3">The sequence shown here is derived from an EMBL/GenBank/DDBJ whole genome shotgun (WGS) entry which is preliminary data.</text>
</comment>